<dbReference type="EMBL" id="CP050177">
    <property type="protein sequence ID" value="QIQ03364.1"/>
    <property type="molecule type" value="Genomic_DNA"/>
</dbReference>
<dbReference type="PANTHER" id="PTHR22753">
    <property type="entry name" value="TRANSMEMBRANE PROTEIN 68"/>
    <property type="match status" value="1"/>
</dbReference>
<protein>
    <submittedName>
        <fullName evidence="3">Acyltransferase family protein</fullName>
    </submittedName>
</protein>
<dbReference type="GO" id="GO:0016020">
    <property type="term" value="C:membrane"/>
    <property type="evidence" value="ECO:0007669"/>
    <property type="project" value="TreeGrafter"/>
</dbReference>
<feature type="domain" description="Phospholipid/glycerol acyltransferase" evidence="2">
    <location>
        <begin position="198"/>
        <end position="317"/>
    </location>
</feature>
<name>A0A6G9GYR8_9ACTN</name>
<dbReference type="SMART" id="SM00563">
    <property type="entry name" value="PlsC"/>
    <property type="match status" value="1"/>
</dbReference>
<feature type="compositionally biased region" description="Gly residues" evidence="1">
    <location>
        <begin position="35"/>
        <end position="53"/>
    </location>
</feature>
<dbReference type="Proteomes" id="UP000501179">
    <property type="component" value="Chromosome"/>
</dbReference>
<sequence>MADAKVIPFGDEPRRRGPGGRPKQGKDGAGKRGHGAAGSGPGAGAGTGAGQGRKPGPLTPVPEPEASVPGGLPDDDDPLGGLSGTAAAAAGAEADDAVRAAGGGPEGAAGGGTGAGGGAAGAEAGDGADGGRSGWERRIAGGLAFLRRRVTGDYEIDEFGYDKELTDQVLMSLIRPIYENYFRVDVKGIENIPSEGGALVVANHSGTLPLDGLMMQVAVHDNHPGDRHLRLLAADLVFMLPVVNELARKAGHTLACAEDAERLLERGEVVGVMPEGFKGIGKPFGDRYKLQRFGRGGFVSTALRAGVPIVPCSIVGAEEIYPMVGNSKTLARLLGIPYFPLTPTFPWLGPLGALPLPTKWTIQFGEPIPTDGYPPEAAEDPMLMFNLTDQVREQIQHTLYKLLVQRRSVFF</sequence>
<keyword evidence="4" id="KW-1185">Reference proteome</keyword>
<dbReference type="PANTHER" id="PTHR22753:SF14">
    <property type="entry name" value="MONOACYLGLYCEROL_DIACYLGLYCEROL O-ACYLTRANSFERASE"/>
    <property type="match status" value="1"/>
</dbReference>
<evidence type="ECO:0000313" key="3">
    <source>
        <dbReference type="EMBL" id="QIQ03364.1"/>
    </source>
</evidence>
<dbReference type="RefSeq" id="WP_167029085.1">
    <property type="nucleotide sequence ID" value="NZ_CP050177.1"/>
</dbReference>
<keyword evidence="3" id="KW-0012">Acyltransferase</keyword>
<feature type="region of interest" description="Disordered" evidence="1">
    <location>
        <begin position="1"/>
        <end position="133"/>
    </location>
</feature>
<dbReference type="Pfam" id="PF01553">
    <property type="entry name" value="Acyltransferase"/>
    <property type="match status" value="1"/>
</dbReference>
<proteinExistence type="predicted"/>
<dbReference type="CDD" id="cd07987">
    <property type="entry name" value="LPLAT_MGAT-like"/>
    <property type="match status" value="1"/>
</dbReference>
<evidence type="ECO:0000256" key="1">
    <source>
        <dbReference type="SAM" id="MobiDB-lite"/>
    </source>
</evidence>
<reference evidence="3 4" key="1">
    <citation type="submission" date="2020-03" db="EMBL/GenBank/DDBJ databases">
        <title>A novel species.</title>
        <authorList>
            <person name="Gao J."/>
        </authorList>
    </citation>
    <scope>NUCLEOTIDE SEQUENCE [LARGE SCALE GENOMIC DNA]</scope>
    <source>
        <strain evidence="3 4">QMT-12</strain>
    </source>
</reference>
<dbReference type="KEGG" id="slia:HA039_14365"/>
<evidence type="ECO:0000313" key="4">
    <source>
        <dbReference type="Proteomes" id="UP000501179"/>
    </source>
</evidence>
<accession>A0A6G9GYR8</accession>
<evidence type="ECO:0000259" key="2">
    <source>
        <dbReference type="SMART" id="SM00563"/>
    </source>
</evidence>
<dbReference type="SUPFAM" id="SSF69593">
    <property type="entry name" value="Glycerol-3-phosphate (1)-acyltransferase"/>
    <property type="match status" value="1"/>
</dbReference>
<dbReference type="InterPro" id="IPR002123">
    <property type="entry name" value="Plipid/glycerol_acylTrfase"/>
</dbReference>
<dbReference type="AlphaFoldDB" id="A0A6G9GYR8"/>
<organism evidence="3 4">
    <name type="scientific">Streptomyces liangshanensis</name>
    <dbReference type="NCBI Taxonomy" id="2717324"/>
    <lineage>
        <taxon>Bacteria</taxon>
        <taxon>Bacillati</taxon>
        <taxon>Actinomycetota</taxon>
        <taxon>Actinomycetes</taxon>
        <taxon>Kitasatosporales</taxon>
        <taxon>Streptomycetaceae</taxon>
        <taxon>Streptomyces</taxon>
    </lineage>
</organism>
<dbReference type="GO" id="GO:0016746">
    <property type="term" value="F:acyltransferase activity"/>
    <property type="evidence" value="ECO:0007669"/>
    <property type="project" value="UniProtKB-KW"/>
</dbReference>
<keyword evidence="3" id="KW-0808">Transferase</keyword>
<feature type="compositionally biased region" description="Gly residues" evidence="1">
    <location>
        <begin position="101"/>
        <end position="120"/>
    </location>
</feature>
<gene>
    <name evidence="3" type="ORF">HA039_14365</name>
</gene>